<accession>A0A1B6FNN3</accession>
<reference evidence="1" key="1">
    <citation type="submission" date="2015-11" db="EMBL/GenBank/DDBJ databases">
        <title>De novo transcriptome assembly of four potential Pierce s Disease insect vectors from Arizona vineyards.</title>
        <authorList>
            <person name="Tassone E.E."/>
        </authorList>
    </citation>
    <scope>NUCLEOTIDE SEQUENCE</scope>
</reference>
<evidence type="ECO:0000313" key="1">
    <source>
        <dbReference type="EMBL" id="JAS51759.1"/>
    </source>
</evidence>
<gene>
    <name evidence="1" type="ORF">g.6</name>
</gene>
<proteinExistence type="predicted"/>
<protein>
    <submittedName>
        <fullName evidence="1">Uncharacterized protein</fullName>
    </submittedName>
</protein>
<name>A0A1B6FNN3_9HEMI</name>
<organism evidence="1">
    <name type="scientific">Cuerna arida</name>
    <dbReference type="NCBI Taxonomy" id="1464854"/>
    <lineage>
        <taxon>Eukaryota</taxon>
        <taxon>Metazoa</taxon>
        <taxon>Ecdysozoa</taxon>
        <taxon>Arthropoda</taxon>
        <taxon>Hexapoda</taxon>
        <taxon>Insecta</taxon>
        <taxon>Pterygota</taxon>
        <taxon>Neoptera</taxon>
        <taxon>Paraneoptera</taxon>
        <taxon>Hemiptera</taxon>
        <taxon>Auchenorrhyncha</taxon>
        <taxon>Membracoidea</taxon>
        <taxon>Cicadellidae</taxon>
        <taxon>Cicadellinae</taxon>
        <taxon>Proconiini</taxon>
        <taxon>Cuerna</taxon>
    </lineage>
</organism>
<dbReference type="EMBL" id="GECZ01018010">
    <property type="protein sequence ID" value="JAS51759.1"/>
    <property type="molecule type" value="Transcribed_RNA"/>
</dbReference>
<dbReference type="InterPro" id="IPR012674">
    <property type="entry name" value="Calycin"/>
</dbReference>
<dbReference type="Gene3D" id="2.40.128.20">
    <property type="match status" value="1"/>
</dbReference>
<dbReference type="AlphaFoldDB" id="A0A1B6FNN3"/>
<sequence length="189" mass="22121">MMKFVIPKNVFMVFGAILVGNLLIHLEENTLKPRDTNIEFLREALNQTYYLVERDNSFLVLLPGGFGSWEFYQGNYQAEKIVLRERDGVFALKTINSYSSHVVQFRLGEWFREVHPEWKARSVVTQDLNELIQERFLEEFPGDSRHLRIIRRFESGNKLNITIIFEEDSASSIYEGYASSIGFDFVPRI</sequence>